<feature type="coiled-coil region" evidence="1">
    <location>
        <begin position="44"/>
        <end position="143"/>
    </location>
</feature>
<accession>A0ABP7ZF10</accession>
<dbReference type="EMBL" id="BAABBV010000001">
    <property type="protein sequence ID" value="GAA4155769.1"/>
    <property type="molecule type" value="Genomic_DNA"/>
</dbReference>
<evidence type="ECO:0000259" key="2">
    <source>
        <dbReference type="Pfam" id="PF24481"/>
    </source>
</evidence>
<evidence type="ECO:0000313" key="4">
    <source>
        <dbReference type="Proteomes" id="UP001415169"/>
    </source>
</evidence>
<evidence type="ECO:0000313" key="3">
    <source>
        <dbReference type="EMBL" id="GAA4155769.1"/>
    </source>
</evidence>
<proteinExistence type="predicted"/>
<protein>
    <recommendedName>
        <fullName evidence="2">CT398-like coiled coil hairpin domain-containing protein</fullName>
    </recommendedName>
</protein>
<sequence length="242" mass="26609">MKASPAHQKELLRLQENDNRLTRVAHSLKNLPQAKQLDELKPQAEQLRARLVEATGRLEDAKAEQQRLESDIAVVQQRLTRDTERLQASSSAKDIEGLEAEIASLQRRRSTLEDAELEVMERAEAAEQEVAGIRAEQEQLAASVDSLTAARDAEIARFERERDDAAADRMVVAQGIPQELLDLYERQRARYGVGAAAVRGGVNLGTNLTLAPSDLAAVRAADPDEVLIDSDSGAILVRDENS</sequence>
<gene>
    <name evidence="3" type="ORF">GCM10022286_05170</name>
</gene>
<name>A0ABP7ZF10_9MICO</name>
<organism evidence="3 4">
    <name type="scientific">Gryllotalpicola daejeonensis</name>
    <dbReference type="NCBI Taxonomy" id="993087"/>
    <lineage>
        <taxon>Bacteria</taxon>
        <taxon>Bacillati</taxon>
        <taxon>Actinomycetota</taxon>
        <taxon>Actinomycetes</taxon>
        <taxon>Micrococcales</taxon>
        <taxon>Microbacteriaceae</taxon>
        <taxon>Gryllotalpicola</taxon>
    </lineage>
</organism>
<dbReference type="Gene3D" id="1.10.287.1490">
    <property type="match status" value="1"/>
</dbReference>
<keyword evidence="4" id="KW-1185">Reference proteome</keyword>
<dbReference type="InterPro" id="IPR056003">
    <property type="entry name" value="CT398_CC_hairpin"/>
</dbReference>
<evidence type="ECO:0000256" key="1">
    <source>
        <dbReference type="SAM" id="Coils"/>
    </source>
</evidence>
<comment type="caution">
    <text evidence="3">The sequence shown here is derived from an EMBL/GenBank/DDBJ whole genome shotgun (WGS) entry which is preliminary data.</text>
</comment>
<feature type="domain" description="CT398-like coiled coil hairpin" evidence="2">
    <location>
        <begin position="14"/>
        <end position="192"/>
    </location>
</feature>
<dbReference type="Pfam" id="PF24481">
    <property type="entry name" value="CT398_CC"/>
    <property type="match status" value="1"/>
</dbReference>
<keyword evidence="1" id="KW-0175">Coiled coil</keyword>
<reference evidence="3" key="1">
    <citation type="journal article" date="2014" name="Int. J. Syst. Evol. Microbiol.">
        <title>Complete genome of a new Firmicutes species belonging to the dominant human colonic microbiota ('Ruminococcus bicirculans') reveals two chromosomes and a selective capacity to utilize plant glucans.</title>
        <authorList>
            <consortium name="NISC Comparative Sequencing Program"/>
            <person name="Wegmann U."/>
            <person name="Louis P."/>
            <person name="Goesmann A."/>
            <person name="Henrissat B."/>
            <person name="Duncan S.H."/>
            <person name="Flint H.J."/>
        </authorList>
    </citation>
    <scope>NUCLEOTIDE SEQUENCE</scope>
    <source>
        <strain evidence="3">JCM 17590</strain>
    </source>
</reference>
<dbReference type="RefSeq" id="WP_344790176.1">
    <property type="nucleotide sequence ID" value="NZ_BAABBV010000001.1"/>
</dbReference>
<dbReference type="Proteomes" id="UP001415169">
    <property type="component" value="Unassembled WGS sequence"/>
</dbReference>
<dbReference type="SUPFAM" id="SSF57997">
    <property type="entry name" value="Tropomyosin"/>
    <property type="match status" value="1"/>
</dbReference>
<reference evidence="3" key="2">
    <citation type="submission" date="2023-12" db="EMBL/GenBank/DDBJ databases">
        <authorList>
            <person name="Sun Q."/>
            <person name="Inoue M."/>
        </authorList>
    </citation>
    <scope>NUCLEOTIDE SEQUENCE</scope>
    <source>
        <strain evidence="3">JCM 17590</strain>
    </source>
</reference>